<dbReference type="STRING" id="1051891.A0A0C3QX51"/>
<dbReference type="InterPro" id="IPR004875">
    <property type="entry name" value="DDE_SF_endonuclease_dom"/>
</dbReference>
<dbReference type="EMBL" id="KN822947">
    <property type="protein sequence ID" value="KIO33574.1"/>
    <property type="molecule type" value="Genomic_DNA"/>
</dbReference>
<name>A0A0C3QX51_9AGAM</name>
<reference evidence="2 3" key="1">
    <citation type="submission" date="2014-04" db="EMBL/GenBank/DDBJ databases">
        <authorList>
            <consortium name="DOE Joint Genome Institute"/>
            <person name="Kuo A."/>
            <person name="Girlanda M."/>
            <person name="Perotto S."/>
            <person name="Kohler A."/>
            <person name="Nagy L.G."/>
            <person name="Floudas D."/>
            <person name="Copeland A."/>
            <person name="Barry K.W."/>
            <person name="Cichocki N."/>
            <person name="Veneault-Fourrey C."/>
            <person name="LaButti K."/>
            <person name="Lindquist E.A."/>
            <person name="Lipzen A."/>
            <person name="Lundell T."/>
            <person name="Morin E."/>
            <person name="Murat C."/>
            <person name="Sun H."/>
            <person name="Tunlid A."/>
            <person name="Henrissat B."/>
            <person name="Grigoriev I.V."/>
            <person name="Hibbett D.S."/>
            <person name="Martin F."/>
            <person name="Nordberg H.P."/>
            <person name="Cantor M.N."/>
            <person name="Hua S.X."/>
        </authorList>
    </citation>
    <scope>NUCLEOTIDE SEQUENCE [LARGE SCALE GENOMIC DNA]</scope>
    <source>
        <strain evidence="2 3">MUT 4182</strain>
    </source>
</reference>
<organism evidence="2 3">
    <name type="scientific">Tulasnella calospora MUT 4182</name>
    <dbReference type="NCBI Taxonomy" id="1051891"/>
    <lineage>
        <taxon>Eukaryota</taxon>
        <taxon>Fungi</taxon>
        <taxon>Dikarya</taxon>
        <taxon>Basidiomycota</taxon>
        <taxon>Agaricomycotina</taxon>
        <taxon>Agaricomycetes</taxon>
        <taxon>Cantharellales</taxon>
        <taxon>Tulasnellaceae</taxon>
        <taxon>Tulasnella</taxon>
    </lineage>
</organism>
<feature type="domain" description="DDE-1" evidence="1">
    <location>
        <begin position="62"/>
        <end position="215"/>
    </location>
</feature>
<proteinExistence type="predicted"/>
<dbReference type="Pfam" id="PF03184">
    <property type="entry name" value="DDE_1"/>
    <property type="match status" value="1"/>
</dbReference>
<dbReference type="HOGENOM" id="CLU_013929_2_2_1"/>
<dbReference type="Proteomes" id="UP000054248">
    <property type="component" value="Unassembled WGS sequence"/>
</dbReference>
<feature type="non-terminal residue" evidence="2">
    <location>
        <position position="257"/>
    </location>
</feature>
<dbReference type="GO" id="GO:0005634">
    <property type="term" value="C:nucleus"/>
    <property type="evidence" value="ECO:0007669"/>
    <property type="project" value="TreeGrafter"/>
</dbReference>
<sequence>MNPTAVKDYLDTVEELFTTHNPPDENILGMDEVGVNTGIFARQLVIAEAGQRHVHLQKDGERKITTVIETIAGNGTTLRPTVIFKGKYRIVTVSSRGYTENVISLEYIKDFDDQTSHLEGPRFLFVDGHQSHCTIDFLEYAVAHNIIVISYPPHTTHELQGLDVACFGALKIYWTQECERYWRSTGKRVTNDTFLRVYSRARARAFTPETIRSAYRTTGLIPRRRDFLRPDAMAPALERSTKGGFPLPLPSPVRAIV</sequence>
<evidence type="ECO:0000313" key="2">
    <source>
        <dbReference type="EMBL" id="KIO33574.1"/>
    </source>
</evidence>
<dbReference type="InterPro" id="IPR050863">
    <property type="entry name" value="CenT-Element_Derived"/>
</dbReference>
<dbReference type="PANTHER" id="PTHR19303">
    <property type="entry name" value="TRANSPOSON"/>
    <property type="match status" value="1"/>
</dbReference>
<keyword evidence="3" id="KW-1185">Reference proteome</keyword>
<reference evidence="3" key="2">
    <citation type="submission" date="2015-01" db="EMBL/GenBank/DDBJ databases">
        <title>Evolutionary Origins and Diversification of the Mycorrhizal Mutualists.</title>
        <authorList>
            <consortium name="DOE Joint Genome Institute"/>
            <consortium name="Mycorrhizal Genomics Consortium"/>
            <person name="Kohler A."/>
            <person name="Kuo A."/>
            <person name="Nagy L.G."/>
            <person name="Floudas D."/>
            <person name="Copeland A."/>
            <person name="Barry K.W."/>
            <person name="Cichocki N."/>
            <person name="Veneault-Fourrey C."/>
            <person name="LaButti K."/>
            <person name="Lindquist E.A."/>
            <person name="Lipzen A."/>
            <person name="Lundell T."/>
            <person name="Morin E."/>
            <person name="Murat C."/>
            <person name="Riley R."/>
            <person name="Ohm R."/>
            <person name="Sun H."/>
            <person name="Tunlid A."/>
            <person name="Henrissat B."/>
            <person name="Grigoriev I.V."/>
            <person name="Hibbett D.S."/>
            <person name="Martin F."/>
        </authorList>
    </citation>
    <scope>NUCLEOTIDE SEQUENCE [LARGE SCALE GENOMIC DNA]</scope>
    <source>
        <strain evidence="3">MUT 4182</strain>
    </source>
</reference>
<dbReference type="GO" id="GO:0003677">
    <property type="term" value="F:DNA binding"/>
    <property type="evidence" value="ECO:0007669"/>
    <property type="project" value="TreeGrafter"/>
</dbReference>
<protein>
    <recommendedName>
        <fullName evidence="1">DDE-1 domain-containing protein</fullName>
    </recommendedName>
</protein>
<evidence type="ECO:0000313" key="3">
    <source>
        <dbReference type="Proteomes" id="UP000054248"/>
    </source>
</evidence>
<gene>
    <name evidence="2" type="ORF">M407DRAFT_231701</name>
</gene>
<dbReference type="PANTHER" id="PTHR19303:SF74">
    <property type="entry name" value="POGO TRANSPOSABLE ELEMENT WITH KRAB DOMAIN"/>
    <property type="match status" value="1"/>
</dbReference>
<dbReference type="OrthoDB" id="3265672at2759"/>
<evidence type="ECO:0000259" key="1">
    <source>
        <dbReference type="Pfam" id="PF03184"/>
    </source>
</evidence>
<accession>A0A0C3QX51</accession>
<dbReference type="AlphaFoldDB" id="A0A0C3QX51"/>